<reference evidence="2 3" key="1">
    <citation type="submission" date="2024-05" db="EMBL/GenBank/DDBJ databases">
        <authorList>
            <person name="Wallberg A."/>
        </authorList>
    </citation>
    <scope>NUCLEOTIDE SEQUENCE [LARGE SCALE GENOMIC DNA]</scope>
</reference>
<dbReference type="Pfam" id="PF02958">
    <property type="entry name" value="EcKL"/>
    <property type="match status" value="1"/>
</dbReference>
<evidence type="ECO:0000259" key="1">
    <source>
        <dbReference type="SMART" id="SM00587"/>
    </source>
</evidence>
<dbReference type="PANTHER" id="PTHR11012:SF30">
    <property type="entry name" value="PROTEIN KINASE-LIKE DOMAIN-CONTAINING"/>
    <property type="match status" value="1"/>
</dbReference>
<dbReference type="InterPro" id="IPR011009">
    <property type="entry name" value="Kinase-like_dom_sf"/>
</dbReference>
<comment type="caution">
    <text evidence="2">The sequence shown here is derived from an EMBL/GenBank/DDBJ whole genome shotgun (WGS) entry which is preliminary data.</text>
</comment>
<gene>
    <name evidence="2" type="ORF">MNOR_LOCUS28156</name>
</gene>
<dbReference type="AlphaFoldDB" id="A0AAV2RSY9"/>
<dbReference type="Proteomes" id="UP001497623">
    <property type="component" value="Unassembled WGS sequence"/>
</dbReference>
<protein>
    <recommendedName>
        <fullName evidence="1">CHK kinase-like domain-containing protein</fullName>
    </recommendedName>
</protein>
<evidence type="ECO:0000313" key="3">
    <source>
        <dbReference type="Proteomes" id="UP001497623"/>
    </source>
</evidence>
<name>A0AAV2RSY9_MEGNR</name>
<dbReference type="Gene3D" id="3.90.1200.10">
    <property type="match status" value="1"/>
</dbReference>
<dbReference type="SUPFAM" id="SSF56112">
    <property type="entry name" value="Protein kinase-like (PK-like)"/>
    <property type="match status" value="1"/>
</dbReference>
<dbReference type="PANTHER" id="PTHR11012">
    <property type="entry name" value="PROTEIN KINASE-LIKE DOMAIN-CONTAINING"/>
    <property type="match status" value="1"/>
</dbReference>
<accession>A0AAV2RSY9</accession>
<dbReference type="InterPro" id="IPR015897">
    <property type="entry name" value="CHK_kinase-like"/>
</dbReference>
<proteinExistence type="predicted"/>
<dbReference type="InterPro" id="IPR004119">
    <property type="entry name" value="EcKL"/>
</dbReference>
<evidence type="ECO:0000313" key="2">
    <source>
        <dbReference type="EMBL" id="CAL4137996.1"/>
    </source>
</evidence>
<sequence>MNNEESSQDTEYNFVVKLESQHPLQQSYFQITGFYIREHMMYTSVIPELNKFQKEKANDAYRIDMPKCLYSKCEDGEFVLVLENLTKEGFSMHSKENTMELNEVKLVIDQLARLHAVSYAYDKSYGFLNNFPDFSNTDYHRHMSYFETAGVIDTLVAILKQVKDEEILTQKLVDLREHLIQKANDLHDANRTHKILCLNHGDPHSNNMLFKYKTLEDGTQIIDCIKVLDWQIAQWNTPIYDLQYMINTSTSPEFRKTHLNDILHYYHSIFMEITDNLGEPVSNLSYDVFQKEYSKMDLFGLVKGIYINGIQSPGSAKRTMEKTRSEINSSILWKTMMSNISKVMTYFITSSAVNSFITNDLKWRLQPVIDDVVSGREPIVASQILGSVLEADENGLFDEMFRKEHAINCLCFTS</sequence>
<organism evidence="2 3">
    <name type="scientific">Meganyctiphanes norvegica</name>
    <name type="common">Northern krill</name>
    <name type="synonym">Thysanopoda norvegica</name>
    <dbReference type="NCBI Taxonomy" id="48144"/>
    <lineage>
        <taxon>Eukaryota</taxon>
        <taxon>Metazoa</taxon>
        <taxon>Ecdysozoa</taxon>
        <taxon>Arthropoda</taxon>
        <taxon>Crustacea</taxon>
        <taxon>Multicrustacea</taxon>
        <taxon>Malacostraca</taxon>
        <taxon>Eumalacostraca</taxon>
        <taxon>Eucarida</taxon>
        <taxon>Euphausiacea</taxon>
        <taxon>Euphausiidae</taxon>
        <taxon>Meganyctiphanes</taxon>
    </lineage>
</organism>
<dbReference type="SMART" id="SM00587">
    <property type="entry name" value="CHK"/>
    <property type="match status" value="1"/>
</dbReference>
<feature type="domain" description="CHK kinase-like" evidence="1">
    <location>
        <begin position="80"/>
        <end position="276"/>
    </location>
</feature>
<keyword evidence="3" id="KW-1185">Reference proteome</keyword>
<dbReference type="EMBL" id="CAXKWB010030613">
    <property type="protein sequence ID" value="CAL4137996.1"/>
    <property type="molecule type" value="Genomic_DNA"/>
</dbReference>